<dbReference type="GeneTree" id="ENSGT00940000159287"/>
<accession>A0A8C6AIN7</accession>
<feature type="signal peptide" evidence="2">
    <location>
        <begin position="1"/>
        <end position="23"/>
    </location>
</feature>
<evidence type="ECO:0000256" key="1">
    <source>
        <dbReference type="SAM" id="MobiDB-lite"/>
    </source>
</evidence>
<sequence>GESRGGLLLLLLVYLPEPPPGETGRPAAGSREVWRSEAESGEGEPRSARTGGDPNCELEDKTEDGEAGDCKKRPEDGEELEDEGVHSCDSCFQVFESLSDITEHKINRCQLTGIKW</sequence>
<reference evidence="3" key="2">
    <citation type="submission" date="2025-09" db="UniProtKB">
        <authorList>
            <consortium name="Ensembl"/>
        </authorList>
    </citation>
    <scope>IDENTIFICATION</scope>
</reference>
<keyword evidence="2" id="KW-0732">Signal</keyword>
<evidence type="ECO:0008006" key="5">
    <source>
        <dbReference type="Google" id="ProtNLM"/>
    </source>
</evidence>
<proteinExistence type="predicted"/>
<feature type="compositionally biased region" description="Acidic residues" evidence="1">
    <location>
        <begin position="56"/>
        <end position="67"/>
    </location>
</feature>
<name>A0A8C6AIN7_MONMO</name>
<evidence type="ECO:0000313" key="3">
    <source>
        <dbReference type="Ensembl" id="ENSMMNP00015001397.1"/>
    </source>
</evidence>
<feature type="compositionally biased region" description="Basic and acidic residues" evidence="1">
    <location>
        <begin position="32"/>
        <end position="47"/>
    </location>
</feature>
<feature type="chain" id="PRO_5034109561" description="C2H2-type domain-containing protein" evidence="2">
    <location>
        <begin position="24"/>
        <end position="116"/>
    </location>
</feature>
<organism evidence="3 4">
    <name type="scientific">Monodon monoceros</name>
    <name type="common">Narwhal</name>
    <name type="synonym">Ceratodon monodon</name>
    <dbReference type="NCBI Taxonomy" id="40151"/>
    <lineage>
        <taxon>Eukaryota</taxon>
        <taxon>Metazoa</taxon>
        <taxon>Chordata</taxon>
        <taxon>Craniata</taxon>
        <taxon>Vertebrata</taxon>
        <taxon>Euteleostomi</taxon>
        <taxon>Mammalia</taxon>
        <taxon>Eutheria</taxon>
        <taxon>Laurasiatheria</taxon>
        <taxon>Artiodactyla</taxon>
        <taxon>Whippomorpha</taxon>
        <taxon>Cetacea</taxon>
        <taxon>Odontoceti</taxon>
        <taxon>Monodontidae</taxon>
        <taxon>Monodon</taxon>
    </lineage>
</organism>
<evidence type="ECO:0000256" key="2">
    <source>
        <dbReference type="SAM" id="SignalP"/>
    </source>
</evidence>
<reference evidence="3" key="1">
    <citation type="submission" date="2025-08" db="UniProtKB">
        <authorList>
            <consortium name="Ensembl"/>
        </authorList>
    </citation>
    <scope>IDENTIFICATION</scope>
</reference>
<evidence type="ECO:0000313" key="4">
    <source>
        <dbReference type="Proteomes" id="UP000694561"/>
    </source>
</evidence>
<dbReference type="Ensembl" id="ENSMMNT00015001548.1">
    <property type="protein sequence ID" value="ENSMMNP00015001397.1"/>
    <property type="gene ID" value="ENSMMNG00015001086.1"/>
</dbReference>
<keyword evidence="4" id="KW-1185">Reference proteome</keyword>
<feature type="region of interest" description="Disordered" evidence="1">
    <location>
        <begin position="16"/>
        <end position="84"/>
    </location>
</feature>
<dbReference type="Proteomes" id="UP000694561">
    <property type="component" value="Unplaced"/>
</dbReference>
<dbReference type="AlphaFoldDB" id="A0A8C6AIN7"/>
<protein>
    <recommendedName>
        <fullName evidence="5">C2H2-type domain-containing protein</fullName>
    </recommendedName>
</protein>